<gene>
    <name evidence="2" type="ORF">W911_04730</name>
</gene>
<dbReference type="STRING" id="1029756.W911_04730"/>
<reference evidence="2 3" key="1">
    <citation type="journal article" date="2014" name="Genome Announc.">
        <title>Complete Genome Sequence of Hyphomicrobium nitrativorans Strain NL23, a Denitrifying Bacterium Isolated from Biofilm of a Methanol-Fed Denitrification System Treating Seawater at the Montreal Biodome.</title>
        <authorList>
            <person name="Martineau C."/>
            <person name="Villeneuve C."/>
            <person name="Mauffrey F."/>
            <person name="Villemur R."/>
        </authorList>
    </citation>
    <scope>NUCLEOTIDE SEQUENCE [LARGE SCALE GENOMIC DNA]</scope>
    <source>
        <strain evidence="2">NL23</strain>
    </source>
</reference>
<dbReference type="HOGENOM" id="CLU_1903854_0_0_5"/>
<accession>V5SJ42</accession>
<dbReference type="KEGG" id="hni:W911_04730"/>
<dbReference type="RefSeq" id="WP_023786353.1">
    <property type="nucleotide sequence ID" value="NC_022997.1"/>
</dbReference>
<protein>
    <submittedName>
        <fullName evidence="2">Uncharacterized protein</fullName>
    </submittedName>
</protein>
<dbReference type="Proteomes" id="UP000018542">
    <property type="component" value="Chromosome"/>
</dbReference>
<dbReference type="EMBL" id="CP006912">
    <property type="protein sequence ID" value="AHB49964.1"/>
    <property type="molecule type" value="Genomic_DNA"/>
</dbReference>
<evidence type="ECO:0000313" key="2">
    <source>
        <dbReference type="EMBL" id="AHB49964.1"/>
    </source>
</evidence>
<organism evidence="2 3">
    <name type="scientific">Hyphomicrobium nitrativorans NL23</name>
    <dbReference type="NCBI Taxonomy" id="1029756"/>
    <lineage>
        <taxon>Bacteria</taxon>
        <taxon>Pseudomonadati</taxon>
        <taxon>Pseudomonadota</taxon>
        <taxon>Alphaproteobacteria</taxon>
        <taxon>Hyphomicrobiales</taxon>
        <taxon>Hyphomicrobiaceae</taxon>
        <taxon>Hyphomicrobium</taxon>
    </lineage>
</organism>
<feature type="transmembrane region" description="Helical" evidence="1">
    <location>
        <begin position="37"/>
        <end position="59"/>
    </location>
</feature>
<evidence type="ECO:0000256" key="1">
    <source>
        <dbReference type="SAM" id="Phobius"/>
    </source>
</evidence>
<keyword evidence="1" id="KW-0472">Membrane</keyword>
<proteinExistence type="predicted"/>
<dbReference type="AlphaFoldDB" id="V5SJ42"/>
<name>V5SJ42_9HYPH</name>
<keyword evidence="1" id="KW-1133">Transmembrane helix</keyword>
<keyword evidence="3" id="KW-1185">Reference proteome</keyword>
<keyword evidence="1" id="KW-0812">Transmembrane</keyword>
<dbReference type="PATRIC" id="fig|1029756.8.peg.992"/>
<sequence length="133" mass="14698">MTEFYRCGRWAVTPDRVETPRKDFDTRSITAVEVSRMPFWSALGLAAGAVLTTFFLHHILYLSEIAGVLLASGVGVFAASQVGTMQVSGASWRGTETGYVWGPLWRLEAMRSAIRAAQVAHRTEIGRDLHEGR</sequence>
<evidence type="ECO:0000313" key="3">
    <source>
        <dbReference type="Proteomes" id="UP000018542"/>
    </source>
</evidence>